<evidence type="ECO:0000259" key="5">
    <source>
        <dbReference type="PROSITE" id="PS50887"/>
    </source>
</evidence>
<dbReference type="InterPro" id="IPR035919">
    <property type="entry name" value="EAL_sf"/>
</dbReference>
<dbReference type="InterPro" id="IPR000160">
    <property type="entry name" value="GGDEF_dom"/>
</dbReference>
<keyword evidence="7" id="KW-1185">Reference proteome</keyword>
<dbReference type="EMBL" id="LDJJ01000033">
    <property type="protein sequence ID" value="KRG67276.1"/>
    <property type="molecule type" value="Genomic_DNA"/>
</dbReference>
<dbReference type="PROSITE" id="PS50112">
    <property type="entry name" value="PAS"/>
    <property type="match status" value="1"/>
</dbReference>
<evidence type="ECO:0000313" key="7">
    <source>
        <dbReference type="Proteomes" id="UP000051863"/>
    </source>
</evidence>
<name>A0A0R0CCB1_9GAMM</name>
<feature type="domain" description="PAC" evidence="3">
    <location>
        <begin position="376"/>
        <end position="427"/>
    </location>
</feature>
<dbReference type="OrthoDB" id="197861at2"/>
<dbReference type="PROSITE" id="PS50113">
    <property type="entry name" value="PAC"/>
    <property type="match status" value="1"/>
</dbReference>
<dbReference type="InterPro" id="IPR000700">
    <property type="entry name" value="PAS-assoc_C"/>
</dbReference>
<dbReference type="SMART" id="SM00091">
    <property type="entry name" value="PAS"/>
    <property type="match status" value="3"/>
</dbReference>
<evidence type="ECO:0000259" key="4">
    <source>
        <dbReference type="PROSITE" id="PS50883"/>
    </source>
</evidence>
<feature type="coiled-coil region" evidence="1">
    <location>
        <begin position="42"/>
        <end position="69"/>
    </location>
</feature>
<dbReference type="Pfam" id="PF13426">
    <property type="entry name" value="PAS_9"/>
    <property type="match status" value="2"/>
</dbReference>
<dbReference type="PANTHER" id="PTHR44757:SF2">
    <property type="entry name" value="BIOFILM ARCHITECTURE MAINTENANCE PROTEIN MBAA"/>
    <property type="match status" value="1"/>
</dbReference>
<dbReference type="AlphaFoldDB" id="A0A0R0CCB1"/>
<dbReference type="PATRIC" id="fig|405446.3.peg.1587"/>
<organism evidence="6 7">
    <name type="scientific">Stenotrophomonas terrae</name>
    <dbReference type="NCBI Taxonomy" id="405446"/>
    <lineage>
        <taxon>Bacteria</taxon>
        <taxon>Pseudomonadati</taxon>
        <taxon>Pseudomonadota</taxon>
        <taxon>Gammaproteobacteria</taxon>
        <taxon>Lysobacterales</taxon>
        <taxon>Lysobacteraceae</taxon>
        <taxon>Stenotrophomonas</taxon>
    </lineage>
</organism>
<dbReference type="Pfam" id="PF08448">
    <property type="entry name" value="PAS_4"/>
    <property type="match status" value="1"/>
</dbReference>
<dbReference type="SMART" id="SM00267">
    <property type="entry name" value="GGDEF"/>
    <property type="match status" value="1"/>
</dbReference>
<dbReference type="NCBIfam" id="TIGR00229">
    <property type="entry name" value="sensory_box"/>
    <property type="match status" value="1"/>
</dbReference>
<dbReference type="Pfam" id="PF00563">
    <property type="entry name" value="EAL"/>
    <property type="match status" value="1"/>
</dbReference>
<dbReference type="InterPro" id="IPR013656">
    <property type="entry name" value="PAS_4"/>
</dbReference>
<dbReference type="PROSITE" id="PS50887">
    <property type="entry name" value="GGDEF"/>
    <property type="match status" value="1"/>
</dbReference>
<dbReference type="Gene3D" id="3.30.450.20">
    <property type="entry name" value="PAS domain"/>
    <property type="match status" value="3"/>
</dbReference>
<keyword evidence="1" id="KW-0175">Coiled coil</keyword>
<dbReference type="Proteomes" id="UP000051863">
    <property type="component" value="Unassembled WGS sequence"/>
</dbReference>
<dbReference type="InterPro" id="IPR043128">
    <property type="entry name" value="Rev_trsase/Diguanyl_cyclase"/>
</dbReference>
<accession>A0A0R0CCB1</accession>
<dbReference type="PROSITE" id="PS50883">
    <property type="entry name" value="EAL"/>
    <property type="match status" value="1"/>
</dbReference>
<feature type="domain" description="EAL" evidence="4">
    <location>
        <begin position="599"/>
        <end position="850"/>
    </location>
</feature>
<dbReference type="RefSeq" id="WP_057628643.1">
    <property type="nucleotide sequence ID" value="NZ_LDJJ01000033.1"/>
</dbReference>
<feature type="domain" description="GGDEF" evidence="5">
    <location>
        <begin position="457"/>
        <end position="590"/>
    </location>
</feature>
<dbReference type="SUPFAM" id="SSF55073">
    <property type="entry name" value="Nucleotide cyclase"/>
    <property type="match status" value="1"/>
</dbReference>
<evidence type="ECO:0000313" key="6">
    <source>
        <dbReference type="EMBL" id="KRG67276.1"/>
    </source>
</evidence>
<dbReference type="CDD" id="cd01949">
    <property type="entry name" value="GGDEF"/>
    <property type="match status" value="1"/>
</dbReference>
<dbReference type="CDD" id="cd00130">
    <property type="entry name" value="PAS"/>
    <property type="match status" value="1"/>
</dbReference>
<proteinExistence type="predicted"/>
<dbReference type="NCBIfam" id="TIGR00254">
    <property type="entry name" value="GGDEF"/>
    <property type="match status" value="1"/>
</dbReference>
<dbReference type="InterPro" id="IPR001610">
    <property type="entry name" value="PAC"/>
</dbReference>
<comment type="caution">
    <text evidence="6">The sequence shown here is derived from an EMBL/GenBank/DDBJ whole genome shotgun (WGS) entry which is preliminary data.</text>
</comment>
<dbReference type="InterPro" id="IPR000014">
    <property type="entry name" value="PAS"/>
</dbReference>
<dbReference type="SUPFAM" id="SSF141868">
    <property type="entry name" value="EAL domain-like"/>
    <property type="match status" value="1"/>
</dbReference>
<dbReference type="SMART" id="SM00086">
    <property type="entry name" value="PAC"/>
    <property type="match status" value="3"/>
</dbReference>
<evidence type="ECO:0000259" key="3">
    <source>
        <dbReference type="PROSITE" id="PS50113"/>
    </source>
</evidence>
<dbReference type="InterPro" id="IPR052155">
    <property type="entry name" value="Biofilm_reg_signaling"/>
</dbReference>
<feature type="domain" description="PAS" evidence="2">
    <location>
        <begin position="59"/>
        <end position="128"/>
    </location>
</feature>
<dbReference type="PANTHER" id="PTHR44757">
    <property type="entry name" value="DIGUANYLATE CYCLASE DGCP"/>
    <property type="match status" value="1"/>
</dbReference>
<dbReference type="SMART" id="SM00052">
    <property type="entry name" value="EAL"/>
    <property type="match status" value="1"/>
</dbReference>
<dbReference type="CDD" id="cd01948">
    <property type="entry name" value="EAL"/>
    <property type="match status" value="1"/>
</dbReference>
<gene>
    <name evidence="6" type="ORF">ABB27_10480</name>
</gene>
<sequence>MTVSGQHVVPDDGAHRAAHVDALAGLEQALQQPLPLNLQQALLAARDALAEAMAERRAAQRRYAALFDAVPDPVSILSATGVVLDVNSAGVRAYGRTREEIVGQPIELLNPDLPADHLEPVWETLNRGETYVVEVTNMRGNGNRFPVEVHSAAFEHDGEHCIVAVARDLSRRWQAETRYRLLLESIDKGVMLFDRHLGIISANPAAHRIFNLGSAAPARVPLHGDEWISVDEHGRRLRPEQWPVTRAFAEGKSIPSTIIGLYHRPNGRMIWISITTVPVFSAGCDLPDHVFSLFSDITELKRDHALFDRAQSLAHIGGWEWDRGQQHLYLTGEAQRILGQQLPPIDLEQLLACLNSLSRQQLREAMEHVVEQRTGFELELQGQRASGHSFWIRMIGEVELGDLASTRIAGTLQDITEPKHAEQTLKNQARTDPLTGIMNRDAALTDLEARLSNPSHAGVAVLYIDLDRFKTVNDVLGHNAGDLLLIEATRRIADAIGTEGLLARFGGDEFVVTCDARDLPGRPEQLAEAITRAFIPPFQFGKDEFPVTTSIGIARAPQDGLRPQQLIQNADLAMYECKRRDRNGWQLFSPELARRQRDRLQIERRLRKALDRDEFRLVYQPQVDLRSGQIIACEALIRWRNRQLGELRPDIFISHAENTGDIVRIGEWVLHQACRQIRQWHNEGLGMMRVAINVSYRQFSGDRLARQVREVLDHYGLPGSALELEFTERVLIEDAPATLRTFAELRAMGVVLTIDDFGEGYSALNYLRTLPIHGLKLSQLFISGVPDNPSDVAVCEAVCGIARSLGLGLVAEGIESEAQRQFLLGLGVPVGQGFLFAPGLSPTDFSRQMT</sequence>
<evidence type="ECO:0008006" key="8">
    <source>
        <dbReference type="Google" id="ProtNLM"/>
    </source>
</evidence>
<evidence type="ECO:0000256" key="1">
    <source>
        <dbReference type="SAM" id="Coils"/>
    </source>
</evidence>
<dbReference type="Gene3D" id="3.30.70.270">
    <property type="match status" value="1"/>
</dbReference>
<evidence type="ECO:0000259" key="2">
    <source>
        <dbReference type="PROSITE" id="PS50112"/>
    </source>
</evidence>
<dbReference type="Pfam" id="PF00990">
    <property type="entry name" value="GGDEF"/>
    <property type="match status" value="1"/>
</dbReference>
<reference evidence="6 7" key="1">
    <citation type="submission" date="2015-05" db="EMBL/GenBank/DDBJ databases">
        <title>Genome sequencing and analysis of members of genus Stenotrophomonas.</title>
        <authorList>
            <person name="Patil P.P."/>
            <person name="Midha S."/>
            <person name="Patil P.B."/>
        </authorList>
    </citation>
    <scope>NUCLEOTIDE SEQUENCE [LARGE SCALE GENOMIC DNA]</scope>
    <source>
        <strain evidence="6 7">DSM 18941</strain>
    </source>
</reference>
<dbReference type="InterPro" id="IPR001633">
    <property type="entry name" value="EAL_dom"/>
</dbReference>
<dbReference type="SUPFAM" id="SSF55785">
    <property type="entry name" value="PYP-like sensor domain (PAS domain)"/>
    <property type="match status" value="3"/>
</dbReference>
<protein>
    <recommendedName>
        <fullName evidence="8">PAS domain S-box protein</fullName>
    </recommendedName>
</protein>
<dbReference type="InterPro" id="IPR035965">
    <property type="entry name" value="PAS-like_dom_sf"/>
</dbReference>
<dbReference type="InterPro" id="IPR029787">
    <property type="entry name" value="Nucleotide_cyclase"/>
</dbReference>
<dbReference type="Gene3D" id="3.20.20.450">
    <property type="entry name" value="EAL domain"/>
    <property type="match status" value="1"/>
</dbReference>